<dbReference type="SMART" id="SM00389">
    <property type="entry name" value="HOX"/>
    <property type="match status" value="1"/>
</dbReference>
<dbReference type="Gene3D" id="1.10.10.60">
    <property type="entry name" value="Homeodomain-like"/>
    <property type="match status" value="1"/>
</dbReference>
<gene>
    <name evidence="4" type="ORF">PEVE_00039556</name>
</gene>
<dbReference type="InterPro" id="IPR001356">
    <property type="entry name" value="HD"/>
</dbReference>
<feature type="non-terminal residue" evidence="4">
    <location>
        <position position="1"/>
    </location>
</feature>
<comment type="subcellular location">
    <subcellularLocation>
        <location evidence="1 2">Nucleus</location>
    </subcellularLocation>
</comment>
<keyword evidence="5" id="KW-1185">Reference proteome</keyword>
<dbReference type="Pfam" id="PF00046">
    <property type="entry name" value="Homeodomain"/>
    <property type="match status" value="1"/>
</dbReference>
<sequence>PKPDAVTTNELQWIDIDGSVIWGAQGMAKNAHIPVEDIALKEEEKSSKGRLKLENKFSDLQRMALQALYKESKYTSQGGLEEFSDLNQLSTSVVKVWFNNRRQREDSVTLTVAVTTNDDVVV</sequence>
<evidence type="ECO:0000259" key="3">
    <source>
        <dbReference type="PROSITE" id="PS50071"/>
    </source>
</evidence>
<dbReference type="Proteomes" id="UP001159427">
    <property type="component" value="Unassembled WGS sequence"/>
</dbReference>
<name>A0ABN8LF80_9CNID</name>
<dbReference type="InterPro" id="IPR009057">
    <property type="entry name" value="Homeodomain-like_sf"/>
</dbReference>
<proteinExistence type="predicted"/>
<keyword evidence="1 2" id="KW-0371">Homeobox</keyword>
<dbReference type="CDD" id="cd00086">
    <property type="entry name" value="homeodomain"/>
    <property type="match status" value="1"/>
</dbReference>
<evidence type="ECO:0000256" key="2">
    <source>
        <dbReference type="RuleBase" id="RU000682"/>
    </source>
</evidence>
<comment type="caution">
    <text evidence="4">The sequence shown here is derived from an EMBL/GenBank/DDBJ whole genome shotgun (WGS) entry which is preliminary data.</text>
</comment>
<reference evidence="4 5" key="1">
    <citation type="submission" date="2022-05" db="EMBL/GenBank/DDBJ databases">
        <authorList>
            <consortium name="Genoscope - CEA"/>
            <person name="William W."/>
        </authorList>
    </citation>
    <scope>NUCLEOTIDE SEQUENCE [LARGE SCALE GENOMIC DNA]</scope>
</reference>
<dbReference type="SUPFAM" id="SSF46689">
    <property type="entry name" value="Homeodomain-like"/>
    <property type="match status" value="1"/>
</dbReference>
<evidence type="ECO:0000313" key="4">
    <source>
        <dbReference type="EMBL" id="CAH3014200.1"/>
    </source>
</evidence>
<feature type="DNA-binding region" description="Homeobox" evidence="1">
    <location>
        <begin position="50"/>
        <end position="109"/>
    </location>
</feature>
<protein>
    <recommendedName>
        <fullName evidence="3">Homeobox domain-containing protein</fullName>
    </recommendedName>
</protein>
<keyword evidence="1 2" id="KW-0238">DNA-binding</keyword>
<feature type="domain" description="Homeobox" evidence="3">
    <location>
        <begin position="48"/>
        <end position="108"/>
    </location>
</feature>
<evidence type="ECO:0000256" key="1">
    <source>
        <dbReference type="PROSITE-ProRule" id="PRU00108"/>
    </source>
</evidence>
<evidence type="ECO:0000313" key="5">
    <source>
        <dbReference type="Proteomes" id="UP001159427"/>
    </source>
</evidence>
<keyword evidence="1 2" id="KW-0539">Nucleus</keyword>
<accession>A0ABN8LF80</accession>
<organism evidence="4 5">
    <name type="scientific">Porites evermanni</name>
    <dbReference type="NCBI Taxonomy" id="104178"/>
    <lineage>
        <taxon>Eukaryota</taxon>
        <taxon>Metazoa</taxon>
        <taxon>Cnidaria</taxon>
        <taxon>Anthozoa</taxon>
        <taxon>Hexacorallia</taxon>
        <taxon>Scleractinia</taxon>
        <taxon>Fungiina</taxon>
        <taxon>Poritidae</taxon>
        <taxon>Porites</taxon>
    </lineage>
</organism>
<dbReference type="PROSITE" id="PS50071">
    <property type="entry name" value="HOMEOBOX_2"/>
    <property type="match status" value="1"/>
</dbReference>
<dbReference type="EMBL" id="CALNXI010000007">
    <property type="protein sequence ID" value="CAH3014200.1"/>
    <property type="molecule type" value="Genomic_DNA"/>
</dbReference>